<keyword evidence="2" id="KW-1185">Reference proteome</keyword>
<dbReference type="Proteomes" id="UP000661649">
    <property type="component" value="Unassembled WGS sequence"/>
</dbReference>
<proteinExistence type="predicted"/>
<comment type="caution">
    <text evidence="1">The sequence shown here is derived from an EMBL/GenBank/DDBJ whole genome shotgun (WGS) entry which is preliminary data.</text>
</comment>
<evidence type="ECO:0000313" key="1">
    <source>
        <dbReference type="EMBL" id="MBC8627240.1"/>
    </source>
</evidence>
<protein>
    <submittedName>
        <fullName evidence="1">Uncharacterized protein</fullName>
    </submittedName>
</protein>
<name>A0ABR7P8S8_9FIRM</name>
<evidence type="ECO:0000313" key="2">
    <source>
        <dbReference type="Proteomes" id="UP000661649"/>
    </source>
</evidence>
<reference evidence="1 2" key="1">
    <citation type="submission" date="2020-08" db="EMBL/GenBank/DDBJ databases">
        <title>Genome public.</title>
        <authorList>
            <person name="Liu C."/>
            <person name="Sun Q."/>
        </authorList>
    </citation>
    <scope>NUCLEOTIDE SEQUENCE [LARGE SCALE GENOMIC DNA]</scope>
    <source>
        <strain evidence="1 2">3_YM_SP_D4_24.mj</strain>
    </source>
</reference>
<accession>A0ABR7P8S8</accession>
<dbReference type="RefSeq" id="WP_187558068.1">
    <property type="nucleotide sequence ID" value="NZ_JACRTP010000001.1"/>
</dbReference>
<dbReference type="EMBL" id="JACRTP010000001">
    <property type="protein sequence ID" value="MBC8627240.1"/>
    <property type="molecule type" value="Genomic_DNA"/>
</dbReference>
<sequence>MGKYYHYFVEGQDEEKLINVLKTDMRCIVSGKVQKFNIVQEKLTKPRLMQLKQGTTVVLVFDTDCGNVQILQENIKLLNKSGMVNKVLCITQVRNLEDEFLRSCDIKRIRELTGSKSDRDFKRDLIKDNNFAQKLKVHKFDFSKFWNSTDKDIYSKITNDASEIKLKKY</sequence>
<gene>
    <name evidence="1" type="ORF">H8712_01115</name>
</gene>
<organism evidence="1 2">
    <name type="scientific">Blautia stercoris</name>
    <dbReference type="NCBI Taxonomy" id="871664"/>
    <lineage>
        <taxon>Bacteria</taxon>
        <taxon>Bacillati</taxon>
        <taxon>Bacillota</taxon>
        <taxon>Clostridia</taxon>
        <taxon>Lachnospirales</taxon>
        <taxon>Lachnospiraceae</taxon>
        <taxon>Blautia</taxon>
    </lineage>
</organism>